<dbReference type="AlphaFoldDB" id="A0A7G6WXF6"/>
<evidence type="ECO:0000313" key="3">
    <source>
        <dbReference type="Proteomes" id="UP000515563"/>
    </source>
</evidence>
<evidence type="ECO:0000256" key="1">
    <source>
        <dbReference type="SAM" id="MobiDB-lite"/>
    </source>
</evidence>
<proteinExistence type="predicted"/>
<dbReference type="EMBL" id="CP043661">
    <property type="protein sequence ID" value="QNE18671.1"/>
    <property type="molecule type" value="Genomic_DNA"/>
</dbReference>
<keyword evidence="3" id="KW-1185">Reference proteome</keyword>
<reference evidence="3" key="1">
    <citation type="submission" date="2019-09" db="EMBL/GenBank/DDBJ databases">
        <title>Antimicrobial potential of Antarctic Bacteria.</title>
        <authorList>
            <person name="Benaud N."/>
            <person name="Edwards R.J."/>
            <person name="Ferrari B.C."/>
        </authorList>
    </citation>
    <scope>NUCLEOTIDE SEQUENCE [LARGE SCALE GENOMIC DNA]</scope>
    <source>
        <strain evidence="3">SPB151</strain>
    </source>
</reference>
<organism evidence="2 3">
    <name type="scientific">Kribbella qitaiheensis</name>
    <dbReference type="NCBI Taxonomy" id="1544730"/>
    <lineage>
        <taxon>Bacteria</taxon>
        <taxon>Bacillati</taxon>
        <taxon>Actinomycetota</taxon>
        <taxon>Actinomycetes</taxon>
        <taxon>Propionibacteriales</taxon>
        <taxon>Kribbellaceae</taxon>
        <taxon>Kribbella</taxon>
    </lineage>
</organism>
<gene>
    <name evidence="2" type="ORF">F1D05_13070</name>
</gene>
<dbReference type="RefSeq" id="WP_185447970.1">
    <property type="nucleotide sequence ID" value="NZ_CP043661.1"/>
</dbReference>
<dbReference type="KEGG" id="kqi:F1D05_13070"/>
<reference evidence="2 3" key="2">
    <citation type="journal article" date="2020" name="Microbiol. Resour. Announc.">
        <title>Antarctic desert soil bacteria exhibit high novel natural product potential, evaluated through long-read genome sequencing and comparative genomics.</title>
        <authorList>
            <person name="Benaud N."/>
            <person name="Edwards R.J."/>
            <person name="Amos T.G."/>
            <person name="D'Agostino P.M."/>
            <person name="Gutierrez-Chavez C."/>
            <person name="Montgomery K."/>
            <person name="Nicetic I."/>
            <person name="Ferrari B.C."/>
        </authorList>
    </citation>
    <scope>NUCLEOTIDE SEQUENCE [LARGE SCALE GENOMIC DNA]</scope>
    <source>
        <strain evidence="2 3">SPB151</strain>
    </source>
</reference>
<dbReference type="Proteomes" id="UP000515563">
    <property type="component" value="Chromosome"/>
</dbReference>
<feature type="compositionally biased region" description="Polar residues" evidence="1">
    <location>
        <begin position="29"/>
        <end position="52"/>
    </location>
</feature>
<protein>
    <submittedName>
        <fullName evidence="2">Uncharacterized protein</fullName>
    </submittedName>
</protein>
<accession>A0A7G6WXF6</accession>
<name>A0A7G6WXF6_9ACTN</name>
<evidence type="ECO:0000313" key="2">
    <source>
        <dbReference type="EMBL" id="QNE18671.1"/>
    </source>
</evidence>
<feature type="region of interest" description="Disordered" evidence="1">
    <location>
        <begin position="23"/>
        <end position="52"/>
    </location>
</feature>
<sequence length="116" mass="12972">MVGGPITMLGWLPYRTIGSRAISPYPGRSSENSPASQKSFQTRMPSSSQAWKNSARVLDPIQFRIVVRLMPRCVPITAHIFSGDIRSSSSSQPQSPPRQNTFEDLLTVLWQGVRKR</sequence>